<dbReference type="NCBIfam" id="TIGR01599">
    <property type="entry name" value="PYST-A"/>
    <property type="match status" value="1"/>
</dbReference>
<feature type="signal peptide" evidence="1">
    <location>
        <begin position="1"/>
        <end position="25"/>
    </location>
</feature>
<reference evidence="2 3" key="1">
    <citation type="submission" date="2016-08" db="EMBL/GenBank/DDBJ databases">
        <authorList>
            <consortium name="Pathogen Informatics"/>
        </authorList>
    </citation>
    <scope>NUCLEOTIDE SEQUENCE [LARGE SCALE GENOMIC DNA]</scope>
    <source>
        <strain evidence="2 3">DS</strain>
    </source>
</reference>
<evidence type="ECO:0000313" key="3">
    <source>
        <dbReference type="Proteomes" id="UP000507536"/>
    </source>
</evidence>
<dbReference type="InterPro" id="IPR023393">
    <property type="entry name" value="START-like_dom_sf"/>
</dbReference>
<proteinExistence type="predicted"/>
<dbReference type="AlphaFoldDB" id="A0A1C6Y7K4"/>
<evidence type="ECO:0000313" key="2">
    <source>
        <dbReference type="EMBL" id="SCM19304.1"/>
    </source>
</evidence>
<organism evidence="2 3">
    <name type="scientific">Plasmodium chabaudi adami</name>
    <dbReference type="NCBI Taxonomy" id="5826"/>
    <lineage>
        <taxon>Eukaryota</taxon>
        <taxon>Sar</taxon>
        <taxon>Alveolata</taxon>
        <taxon>Apicomplexa</taxon>
        <taxon>Aconoidasida</taxon>
        <taxon>Haemosporida</taxon>
        <taxon>Plasmodiidae</taxon>
        <taxon>Plasmodium</taxon>
        <taxon>Plasmodium (Vinckeia)</taxon>
    </lineage>
</organism>
<gene>
    <name evidence="2" type="ORF">PCHDS_000093000</name>
</gene>
<evidence type="ECO:0000256" key="1">
    <source>
        <dbReference type="SAM" id="SignalP"/>
    </source>
</evidence>
<accession>A0A1C6Y7K4</accession>
<dbReference type="InterPro" id="IPR006486">
    <property type="entry name" value="PYST_A"/>
</dbReference>
<protein>
    <submittedName>
        <fullName evidence="2">Fam-a protein</fullName>
    </submittedName>
</protein>
<dbReference type="Gene3D" id="3.30.530.20">
    <property type="match status" value="1"/>
</dbReference>
<sequence length="296" mass="33393">MNKIYMKTVFALLGLFVYASNKAIASDLHLRRPSSDNLISILANDASEDIYENNTHLICTDPEEAKNAEKLMKEAVTLLQYHTQNGEDYDLYNIYDEDAAIYFKNHDGIDIGKLELKIPDPDNYDDIVKILWDPNGAQLFDGNFISGKFMRIYDPNLVIVQLRSRSLVGLAQEYLCALAHKVEVSENETIIVHASANINDHNDTYEYGYRNSILENANSFHAEIESDEDIRNGEIIKTYINLSGCIIKKEDDCVNLTCVNSIDVESPIMEDLILKVVKATKIAALTNLKTTLENSS</sequence>
<dbReference type="Proteomes" id="UP000507536">
    <property type="component" value="Chromosome 6"/>
</dbReference>
<feature type="chain" id="PRO_5008751254" evidence="1">
    <location>
        <begin position="26"/>
        <end position="296"/>
    </location>
</feature>
<name>A0A1C6Y7K4_PLACE</name>
<keyword evidence="1" id="KW-0732">Signal</keyword>
<dbReference type="SUPFAM" id="SSF55961">
    <property type="entry name" value="Bet v1-like"/>
    <property type="match status" value="1"/>
</dbReference>
<dbReference type="EMBL" id="LT608186">
    <property type="protein sequence ID" value="SCM19304.1"/>
    <property type="molecule type" value="Genomic_DNA"/>
</dbReference>